<keyword evidence="2 4" id="KW-0479">Metal-binding</keyword>
<evidence type="ECO:0000256" key="3">
    <source>
        <dbReference type="ARBA" id="ARBA00022801"/>
    </source>
</evidence>
<reference evidence="5 6" key="1">
    <citation type="submission" date="2016-04" db="EMBL/GenBank/DDBJ databases">
        <title>Complete Genome Sequence of Halotalea alkalilenta IHB B 13600.</title>
        <authorList>
            <person name="Swarnkar M.K."/>
            <person name="Sharma A."/>
            <person name="Kaushal K."/>
            <person name="Soni R."/>
            <person name="Rana S."/>
            <person name="Singh A.K."/>
            <person name="Gulati A."/>
        </authorList>
    </citation>
    <scope>NUCLEOTIDE SEQUENCE [LARGE SCALE GENOMIC DNA]</scope>
    <source>
        <strain evidence="5 6">IHB B 13600</strain>
    </source>
</reference>
<keyword evidence="6" id="KW-1185">Reference proteome</keyword>
<organism evidence="5 6">
    <name type="scientific">Halotalea alkalilenta</name>
    <dbReference type="NCBI Taxonomy" id="376489"/>
    <lineage>
        <taxon>Bacteria</taxon>
        <taxon>Pseudomonadati</taxon>
        <taxon>Pseudomonadota</taxon>
        <taxon>Gammaproteobacteria</taxon>
        <taxon>Oceanospirillales</taxon>
        <taxon>Halomonadaceae</taxon>
        <taxon>Halotalea</taxon>
    </lineage>
</organism>
<dbReference type="FunFam" id="3.20.20.140:FF:000005">
    <property type="entry name" value="TatD family hydrolase"/>
    <property type="match status" value="1"/>
</dbReference>
<comment type="similarity">
    <text evidence="1">Belongs to the metallo-dependent hydrolases superfamily. TatD-type hydrolase family.</text>
</comment>
<evidence type="ECO:0000256" key="4">
    <source>
        <dbReference type="PIRSR" id="PIRSR005902-1"/>
    </source>
</evidence>
<dbReference type="CDD" id="cd01310">
    <property type="entry name" value="TatD_DNAse"/>
    <property type="match status" value="1"/>
</dbReference>
<dbReference type="PIRSF" id="PIRSF005902">
    <property type="entry name" value="DNase_TatD"/>
    <property type="match status" value="1"/>
</dbReference>
<dbReference type="InterPro" id="IPR015991">
    <property type="entry name" value="TatD/YcfH-like"/>
</dbReference>
<dbReference type="PROSITE" id="PS01137">
    <property type="entry name" value="TATD_1"/>
    <property type="match status" value="1"/>
</dbReference>
<dbReference type="Gene3D" id="3.20.20.140">
    <property type="entry name" value="Metal-dependent hydrolases"/>
    <property type="match status" value="1"/>
</dbReference>
<evidence type="ECO:0000313" key="6">
    <source>
        <dbReference type="Proteomes" id="UP000077875"/>
    </source>
</evidence>
<dbReference type="AlphaFoldDB" id="A0A172YK73"/>
<gene>
    <name evidence="5" type="ORF">A5892_11220</name>
</gene>
<dbReference type="PROSITE" id="PS01091">
    <property type="entry name" value="TATD_3"/>
    <property type="match status" value="1"/>
</dbReference>
<dbReference type="InterPro" id="IPR001130">
    <property type="entry name" value="TatD-like"/>
</dbReference>
<dbReference type="Proteomes" id="UP000077875">
    <property type="component" value="Chromosome"/>
</dbReference>
<proteinExistence type="inferred from homology"/>
<dbReference type="GO" id="GO:0004536">
    <property type="term" value="F:DNA nuclease activity"/>
    <property type="evidence" value="ECO:0007669"/>
    <property type="project" value="InterPro"/>
</dbReference>
<dbReference type="STRING" id="376489.A5892_11220"/>
<dbReference type="PANTHER" id="PTHR46124">
    <property type="entry name" value="D-AMINOACYL-TRNA DEACYLASE"/>
    <property type="match status" value="1"/>
</dbReference>
<dbReference type="EMBL" id="CP015243">
    <property type="protein sequence ID" value="ANF59631.1"/>
    <property type="molecule type" value="Genomic_DNA"/>
</dbReference>
<dbReference type="Pfam" id="PF01026">
    <property type="entry name" value="TatD_DNase"/>
    <property type="match status" value="1"/>
</dbReference>
<evidence type="ECO:0000256" key="2">
    <source>
        <dbReference type="ARBA" id="ARBA00022723"/>
    </source>
</evidence>
<dbReference type="InterPro" id="IPR018228">
    <property type="entry name" value="DNase_TatD-rel_CS"/>
</dbReference>
<feature type="binding site" evidence="4">
    <location>
        <position position="136"/>
    </location>
    <ligand>
        <name>a divalent metal cation</name>
        <dbReference type="ChEBI" id="CHEBI:60240"/>
        <label>2</label>
    </ligand>
</feature>
<evidence type="ECO:0000313" key="5">
    <source>
        <dbReference type="EMBL" id="ANF59631.1"/>
    </source>
</evidence>
<sequence>MAQPHFVDSHCHLDRLDLARYQGSLDAAIDAAVEAGVGRILAMATDLDDLPGLVEIARRHRCVEIAAGVHPLKALEQEPSLDEIRACIERFAPVAVGEIGLDFADTEAAVPFETQRLRFRNHLIAATEAELPVSVHTRAAGEETLALIRAHASPDVGGVLHCFTDDIGIAREAIRLGFYVSLSGIVTFHRAENVRELARRLPLDRLLIETDSPWLAPVPHRGSPNEPRHVVEVAKTIAEVRGISLDEVRMQTSANFYQLFSRVR</sequence>
<protein>
    <submittedName>
        <fullName evidence="5">Hydrolase TatD</fullName>
    </submittedName>
</protein>
<feature type="binding site" evidence="4">
    <location>
        <position position="211"/>
    </location>
    <ligand>
        <name>a divalent metal cation</name>
        <dbReference type="ChEBI" id="CHEBI:60240"/>
        <label>1</label>
    </ligand>
</feature>
<accession>A0A172YK73</accession>
<feature type="binding site" evidence="4">
    <location>
        <position position="10"/>
    </location>
    <ligand>
        <name>a divalent metal cation</name>
        <dbReference type="ChEBI" id="CHEBI:60240"/>
        <label>1</label>
    </ligand>
</feature>
<dbReference type="GO" id="GO:0005829">
    <property type="term" value="C:cytosol"/>
    <property type="evidence" value="ECO:0007669"/>
    <property type="project" value="TreeGrafter"/>
</dbReference>
<name>A0A172YK73_9GAMM</name>
<feature type="binding site" evidence="4">
    <location>
        <position position="98"/>
    </location>
    <ligand>
        <name>a divalent metal cation</name>
        <dbReference type="ChEBI" id="CHEBI:60240"/>
        <label>1</label>
    </ligand>
</feature>
<dbReference type="PROSITE" id="PS01090">
    <property type="entry name" value="TATD_2"/>
    <property type="match status" value="1"/>
</dbReference>
<keyword evidence="3 5" id="KW-0378">Hydrolase</keyword>
<dbReference type="GO" id="GO:0046872">
    <property type="term" value="F:metal ion binding"/>
    <property type="evidence" value="ECO:0007669"/>
    <property type="project" value="UniProtKB-KW"/>
</dbReference>
<dbReference type="SUPFAM" id="SSF51556">
    <property type="entry name" value="Metallo-dependent hydrolases"/>
    <property type="match status" value="1"/>
</dbReference>
<evidence type="ECO:0000256" key="1">
    <source>
        <dbReference type="ARBA" id="ARBA00009275"/>
    </source>
</evidence>
<dbReference type="PANTHER" id="PTHR46124:SF2">
    <property type="entry name" value="D-AMINOACYL-TRNA DEACYLASE"/>
    <property type="match status" value="1"/>
</dbReference>
<dbReference type="KEGG" id="haa:A5892_11220"/>
<dbReference type="GO" id="GO:0016788">
    <property type="term" value="F:hydrolase activity, acting on ester bonds"/>
    <property type="evidence" value="ECO:0007669"/>
    <property type="project" value="InterPro"/>
</dbReference>
<dbReference type="InterPro" id="IPR032466">
    <property type="entry name" value="Metal_Hydrolase"/>
</dbReference>
<feature type="binding site" evidence="4">
    <location>
        <position position="12"/>
    </location>
    <ligand>
        <name>a divalent metal cation</name>
        <dbReference type="ChEBI" id="CHEBI:60240"/>
        <label>1</label>
    </ligand>
</feature>
<dbReference type="NCBIfam" id="TIGR00010">
    <property type="entry name" value="YchF/TatD family DNA exonuclease"/>
    <property type="match status" value="1"/>
</dbReference>
<feature type="binding site" evidence="4">
    <location>
        <position position="161"/>
    </location>
    <ligand>
        <name>a divalent metal cation</name>
        <dbReference type="ChEBI" id="CHEBI:60240"/>
        <label>2</label>
    </ligand>
</feature>